<dbReference type="Gene3D" id="3.90.550.10">
    <property type="entry name" value="Spore Coat Polysaccharide Biosynthesis Protein SpsA, Chain A"/>
    <property type="match status" value="1"/>
</dbReference>
<feature type="domain" description="Type II secretion system protein GspE N-terminal" evidence="5">
    <location>
        <begin position="91"/>
        <end position="175"/>
    </location>
</feature>
<feature type="transmembrane region" description="Helical" evidence="4">
    <location>
        <begin position="222"/>
        <end position="242"/>
    </location>
</feature>
<evidence type="ECO:0000256" key="2">
    <source>
        <dbReference type="ARBA" id="ARBA00022676"/>
    </source>
</evidence>
<dbReference type="Pfam" id="PF13641">
    <property type="entry name" value="Glyco_tranf_2_3"/>
    <property type="match status" value="1"/>
</dbReference>
<keyword evidence="4" id="KW-0472">Membrane</keyword>
<dbReference type="EMBL" id="JAOCQF010000002">
    <property type="protein sequence ID" value="MCT8330529.1"/>
    <property type="molecule type" value="Genomic_DNA"/>
</dbReference>
<feature type="transmembrane region" description="Helical" evidence="4">
    <location>
        <begin position="518"/>
        <end position="542"/>
    </location>
</feature>
<keyword evidence="4" id="KW-0812">Transmembrane</keyword>
<comment type="caution">
    <text evidence="6">The sequence shown here is derived from an EMBL/GenBank/DDBJ whole genome shotgun (WGS) entry which is preliminary data.</text>
</comment>
<gene>
    <name evidence="6" type="ORF">N5I32_13470</name>
</gene>
<comment type="similarity">
    <text evidence="1">Belongs to the glycosyltransferase 2 family.</text>
</comment>
<evidence type="ECO:0000259" key="5">
    <source>
        <dbReference type="Pfam" id="PF05157"/>
    </source>
</evidence>
<dbReference type="PANTHER" id="PTHR43630:SF1">
    <property type="entry name" value="POLY-BETA-1,6-N-ACETYL-D-GLUCOSAMINE SYNTHASE"/>
    <property type="match status" value="1"/>
</dbReference>
<dbReference type="InterPro" id="IPR029044">
    <property type="entry name" value="Nucleotide-diphossugar_trans"/>
</dbReference>
<feature type="transmembrane region" description="Helical" evidence="4">
    <location>
        <begin position="562"/>
        <end position="583"/>
    </location>
</feature>
<evidence type="ECO:0000256" key="1">
    <source>
        <dbReference type="ARBA" id="ARBA00006739"/>
    </source>
</evidence>
<evidence type="ECO:0000313" key="6">
    <source>
        <dbReference type="EMBL" id="MCT8330529.1"/>
    </source>
</evidence>
<dbReference type="InterPro" id="IPR037257">
    <property type="entry name" value="T2SS_E_N_sf"/>
</dbReference>
<dbReference type="GO" id="GO:0016757">
    <property type="term" value="F:glycosyltransferase activity"/>
    <property type="evidence" value="ECO:0007669"/>
    <property type="project" value="UniProtKB-KW"/>
</dbReference>
<reference evidence="7" key="1">
    <citation type="submission" date="2023-07" db="EMBL/GenBank/DDBJ databases">
        <title>Defluviimonas sediminis sp. nov., isolated from mangrove sediment.</title>
        <authorList>
            <person name="Liu L."/>
            <person name="Li J."/>
            <person name="Huang Y."/>
            <person name="Pan J."/>
            <person name="Li M."/>
        </authorList>
    </citation>
    <scope>NUCLEOTIDE SEQUENCE [LARGE SCALE GENOMIC DNA]</scope>
    <source>
        <strain evidence="7">FT324</strain>
    </source>
</reference>
<evidence type="ECO:0000256" key="3">
    <source>
        <dbReference type="ARBA" id="ARBA00022679"/>
    </source>
</evidence>
<dbReference type="EC" id="2.4.-.-" evidence="6"/>
<evidence type="ECO:0000256" key="4">
    <source>
        <dbReference type="SAM" id="Phobius"/>
    </source>
</evidence>
<name>A0ABT2NSI3_9RHOB</name>
<protein>
    <submittedName>
        <fullName evidence="6">Glycosyltransferase</fullName>
        <ecNumber evidence="6">2.4.-.-</ecNumber>
    </submittedName>
</protein>
<dbReference type="PANTHER" id="PTHR43630">
    <property type="entry name" value="POLY-BETA-1,6-N-ACETYL-D-GLUCOSAMINE SYNTHASE"/>
    <property type="match status" value="1"/>
</dbReference>
<proteinExistence type="inferred from homology"/>
<dbReference type="RefSeq" id="WP_261496389.1">
    <property type="nucleotide sequence ID" value="NZ_JAOCQF010000002.1"/>
</dbReference>
<keyword evidence="4" id="KW-1133">Transmembrane helix</keyword>
<dbReference type="Proteomes" id="UP001205601">
    <property type="component" value="Unassembled WGS sequence"/>
</dbReference>
<accession>A0ABT2NSI3</accession>
<organism evidence="6 7">
    <name type="scientific">Albidovulum sediminis</name>
    <dbReference type="NCBI Taxonomy" id="3066345"/>
    <lineage>
        <taxon>Bacteria</taxon>
        <taxon>Pseudomonadati</taxon>
        <taxon>Pseudomonadota</taxon>
        <taxon>Alphaproteobacteria</taxon>
        <taxon>Rhodobacterales</taxon>
        <taxon>Paracoccaceae</taxon>
        <taxon>Albidovulum</taxon>
    </lineage>
</organism>
<dbReference type="InterPro" id="IPR007831">
    <property type="entry name" value="T2SS_GspE_N"/>
</dbReference>
<keyword evidence="2 6" id="KW-0328">Glycosyltransferase</keyword>
<dbReference type="SUPFAM" id="SSF53448">
    <property type="entry name" value="Nucleotide-diphospho-sugar transferases"/>
    <property type="match status" value="1"/>
</dbReference>
<feature type="transmembrane region" description="Helical" evidence="4">
    <location>
        <begin position="198"/>
        <end position="216"/>
    </location>
</feature>
<evidence type="ECO:0000313" key="7">
    <source>
        <dbReference type="Proteomes" id="UP001205601"/>
    </source>
</evidence>
<sequence>MARATRRTTPPPLLTVVPMAVPDGRPRTGRLRPARTPLGRILLDRGAVDPGDMLKALALRAREEARLGEILLARRWVDEGDLMQALCDQWGTRTVDLRAEPPDARLVDLAGAERCLAEAALPWRRIGAVTVIVTARPDEFDRLRRDLAPVLGACVMAIAPERAIHDAIAEARHARLARKAETRTDPRESCRNLGSARAAFWVWAVIAALAAATLAAPGAVFVAFALWAILTLGLTTGLKAVAFRAEWRRSRQDRPGPPAPLAGRLPVVSMMVPLFREDDIAPRLIARLGRLDYPKELLDIVLVVEETDSRTRDALAQTRLPHWMRVILVPDGPIRTKPRALNYALDFCRGRIVGVWDAEDAPEPGQIHKIVRRFAETGPEVACLQGVLDYYNARHNWLTRCFTIEYAAWFRAMLPGLAQLGLVVPLGGTTVFFRREAIEALGGWDAHNVTEDADLGLRLARRGYRTELVPTVTEEEPNARVLPWIRQRSRWQKGYAITWAVHMRYPARLWRELGAKGFLGVQILFLGSLSQAVLAPVLWSFWALSLNLPHPFAPLAGSGWMAALWGLFLVSEVVGLGVAVWAVRGPGHRHLIKWVPLLHLYAPLASLSSYKAFYEVVTRPFYWDKTAHGMIDAPAAVSAAADAEAFSQAIPA</sequence>
<dbReference type="SUPFAM" id="SSF160246">
    <property type="entry name" value="EspE N-terminal domain-like"/>
    <property type="match status" value="1"/>
</dbReference>
<dbReference type="Pfam" id="PF05157">
    <property type="entry name" value="MshEN"/>
    <property type="match status" value="1"/>
</dbReference>
<keyword evidence="7" id="KW-1185">Reference proteome</keyword>
<keyword evidence="3 6" id="KW-0808">Transferase</keyword>